<dbReference type="PROSITE" id="PS01298">
    <property type="entry name" value="DAPB"/>
    <property type="match status" value="1"/>
</dbReference>
<evidence type="ECO:0000313" key="13">
    <source>
        <dbReference type="EMBL" id="SHF13273.1"/>
    </source>
</evidence>
<comment type="subunit">
    <text evidence="9">Homotetramer.</text>
</comment>
<dbReference type="GO" id="GO:0009089">
    <property type="term" value="P:lysine biosynthetic process via diaminopimelate"/>
    <property type="evidence" value="ECO:0007669"/>
    <property type="project" value="UniProtKB-UniRule"/>
</dbReference>
<feature type="binding site" evidence="9">
    <location>
        <position position="143"/>
    </location>
    <ligand>
        <name>(S)-2,3,4,5-tetrahydrodipicolinate</name>
        <dbReference type="ChEBI" id="CHEBI:16845"/>
    </ligand>
</feature>
<evidence type="ECO:0000256" key="6">
    <source>
        <dbReference type="ARBA" id="ARBA00023002"/>
    </source>
</evidence>
<dbReference type="PANTHER" id="PTHR20836">
    <property type="entry name" value="DIHYDRODIPICOLINATE REDUCTASE"/>
    <property type="match status" value="1"/>
</dbReference>
<feature type="domain" description="Dihydrodipicolinate reductase N-terminal" evidence="11">
    <location>
        <begin position="1"/>
        <end position="112"/>
    </location>
</feature>
<dbReference type="InterPro" id="IPR036291">
    <property type="entry name" value="NAD(P)-bd_dom_sf"/>
</dbReference>
<feature type="binding site" evidence="9">
    <location>
        <position position="33"/>
    </location>
    <ligand>
        <name>NAD(+)</name>
        <dbReference type="ChEBI" id="CHEBI:57540"/>
    </ligand>
</feature>
<dbReference type="PIRSF" id="PIRSF000161">
    <property type="entry name" value="DHPR"/>
    <property type="match status" value="1"/>
</dbReference>
<dbReference type="GO" id="GO:0005829">
    <property type="term" value="C:cytosol"/>
    <property type="evidence" value="ECO:0007669"/>
    <property type="project" value="TreeGrafter"/>
</dbReference>
<feature type="active site" description="Proton donor" evidence="9">
    <location>
        <position position="146"/>
    </location>
</feature>
<reference evidence="14" key="1">
    <citation type="submission" date="2016-11" db="EMBL/GenBank/DDBJ databases">
        <authorList>
            <person name="Varghese N."/>
            <person name="Submissions S."/>
        </authorList>
    </citation>
    <scope>NUCLEOTIDE SEQUENCE [LARGE SCALE GENOMIC DNA]</scope>
    <source>
        <strain evidence="14">DSM 10124</strain>
    </source>
</reference>
<evidence type="ECO:0000256" key="9">
    <source>
        <dbReference type="HAMAP-Rule" id="MF_00102"/>
    </source>
</evidence>
<dbReference type="Pfam" id="PF05173">
    <property type="entry name" value="DapB_C"/>
    <property type="match status" value="1"/>
</dbReference>
<feature type="domain" description="Dihydrodipicolinate reductase C-terminal" evidence="12">
    <location>
        <begin position="115"/>
        <end position="249"/>
    </location>
</feature>
<feature type="binding site" evidence="9">
    <location>
        <position position="34"/>
    </location>
    <ligand>
        <name>NADP(+)</name>
        <dbReference type="ChEBI" id="CHEBI:58349"/>
    </ligand>
</feature>
<dbReference type="EC" id="1.17.1.8" evidence="9 10"/>
<dbReference type="HAMAP" id="MF_00102">
    <property type="entry name" value="DapB"/>
    <property type="match status" value="1"/>
</dbReference>
<dbReference type="CDD" id="cd02274">
    <property type="entry name" value="DHDPR_N"/>
    <property type="match status" value="1"/>
</dbReference>
<proteinExistence type="inferred from homology"/>
<feature type="binding site" evidence="9">
    <location>
        <begin position="109"/>
        <end position="112"/>
    </location>
    <ligand>
        <name>NAD(+)</name>
        <dbReference type="ChEBI" id="CHEBI:57540"/>
    </ligand>
</feature>
<evidence type="ECO:0000256" key="5">
    <source>
        <dbReference type="ARBA" id="ARBA00022915"/>
    </source>
</evidence>
<comment type="function">
    <text evidence="9">Catalyzes the conversion of 4-hydroxy-tetrahydrodipicolinate (HTPA) to tetrahydrodipicolinate.</text>
</comment>
<comment type="catalytic activity">
    <reaction evidence="9">
        <text>(S)-2,3,4,5-tetrahydrodipicolinate + NADP(+) + H2O = (2S,4S)-4-hydroxy-2,3,4,5-tetrahydrodipicolinate + NADPH + H(+)</text>
        <dbReference type="Rhea" id="RHEA:35331"/>
        <dbReference type="ChEBI" id="CHEBI:15377"/>
        <dbReference type="ChEBI" id="CHEBI:15378"/>
        <dbReference type="ChEBI" id="CHEBI:16845"/>
        <dbReference type="ChEBI" id="CHEBI:57783"/>
        <dbReference type="ChEBI" id="CHEBI:58349"/>
        <dbReference type="ChEBI" id="CHEBI:67139"/>
        <dbReference type="EC" id="1.17.1.8"/>
    </reaction>
</comment>
<dbReference type="GO" id="GO:0008839">
    <property type="term" value="F:4-hydroxy-tetrahydrodipicolinate reductase"/>
    <property type="evidence" value="ECO:0007669"/>
    <property type="project" value="UniProtKB-UniRule"/>
</dbReference>
<organism evidence="13 14">
    <name type="scientific">Caloramator proteoclasticus DSM 10124</name>
    <dbReference type="NCBI Taxonomy" id="1121262"/>
    <lineage>
        <taxon>Bacteria</taxon>
        <taxon>Bacillati</taxon>
        <taxon>Bacillota</taxon>
        <taxon>Clostridia</taxon>
        <taxon>Eubacteriales</taxon>
        <taxon>Clostridiaceae</taxon>
        <taxon>Caloramator</taxon>
    </lineage>
</organism>
<keyword evidence="7 9" id="KW-0520">NAD</keyword>
<evidence type="ECO:0000313" key="14">
    <source>
        <dbReference type="Proteomes" id="UP000184423"/>
    </source>
</evidence>
<protein>
    <recommendedName>
        <fullName evidence="9 10">4-hydroxy-tetrahydrodipicolinate reductase</fullName>
        <shortName evidence="9">HTPA reductase</shortName>
        <ecNumber evidence="9 10">1.17.1.8</ecNumber>
    </recommendedName>
</protein>
<feature type="active site" description="Proton donor/acceptor" evidence="9">
    <location>
        <position position="142"/>
    </location>
</feature>
<dbReference type="SUPFAM" id="SSF51735">
    <property type="entry name" value="NAD(P)-binding Rossmann-fold domains"/>
    <property type="match status" value="1"/>
</dbReference>
<evidence type="ECO:0000259" key="11">
    <source>
        <dbReference type="Pfam" id="PF01113"/>
    </source>
</evidence>
<comment type="caution">
    <text evidence="9">Was originally thought to be a dihydrodipicolinate reductase (DHDPR), catalyzing the conversion of dihydrodipicolinate to tetrahydrodipicolinate. However, it was shown in E.coli that the substrate of the enzymatic reaction is not dihydrodipicolinate (DHDP) but in fact (2S,4S)-4-hydroxy-2,3,4,5-tetrahydrodipicolinic acid (HTPA), the product released by the DapA-catalyzed reaction.</text>
</comment>
<dbReference type="EMBL" id="FQVG01000037">
    <property type="protein sequence ID" value="SHF13273.1"/>
    <property type="molecule type" value="Genomic_DNA"/>
</dbReference>
<dbReference type="GO" id="GO:0051287">
    <property type="term" value="F:NAD binding"/>
    <property type="evidence" value="ECO:0007669"/>
    <property type="project" value="UniProtKB-UniRule"/>
</dbReference>
<name>A0A1M4Z5B4_9CLOT</name>
<feature type="binding site" evidence="9">
    <location>
        <begin position="85"/>
        <end position="87"/>
    </location>
    <ligand>
        <name>NAD(+)</name>
        <dbReference type="ChEBI" id="CHEBI:57540"/>
    </ligand>
</feature>
<dbReference type="PANTHER" id="PTHR20836:SF7">
    <property type="entry name" value="4-HYDROXY-TETRAHYDRODIPICOLINATE REDUCTASE"/>
    <property type="match status" value="1"/>
</dbReference>
<dbReference type="InterPro" id="IPR023940">
    <property type="entry name" value="DHDPR_bac"/>
</dbReference>
<evidence type="ECO:0000256" key="7">
    <source>
        <dbReference type="ARBA" id="ARBA00023027"/>
    </source>
</evidence>
<keyword evidence="3 9" id="KW-0028">Amino-acid biosynthesis</keyword>
<dbReference type="InterPro" id="IPR022664">
    <property type="entry name" value="DapB_N_CS"/>
</dbReference>
<keyword evidence="6 9" id="KW-0560">Oxidoreductase</keyword>
<comment type="similarity">
    <text evidence="1 9">Belongs to the DapB family.</text>
</comment>
<dbReference type="GO" id="GO:0050661">
    <property type="term" value="F:NADP binding"/>
    <property type="evidence" value="ECO:0007669"/>
    <property type="project" value="UniProtKB-UniRule"/>
</dbReference>
<evidence type="ECO:0000256" key="10">
    <source>
        <dbReference type="NCBIfam" id="TIGR00036"/>
    </source>
</evidence>
<accession>A0A1M4Z5B4</accession>
<dbReference type="NCBIfam" id="TIGR00036">
    <property type="entry name" value="dapB"/>
    <property type="match status" value="1"/>
</dbReference>
<comment type="pathway">
    <text evidence="9">Amino-acid biosynthesis; L-lysine biosynthesis via DAP pathway; (S)-tetrahydrodipicolinate from L-aspartate: step 4/4.</text>
</comment>
<feature type="binding site" evidence="9">
    <location>
        <begin position="7"/>
        <end position="12"/>
    </location>
    <ligand>
        <name>NAD(+)</name>
        <dbReference type="ChEBI" id="CHEBI:57540"/>
    </ligand>
</feature>
<keyword evidence="4 9" id="KW-0521">NADP</keyword>
<keyword evidence="5 9" id="KW-0220">Diaminopimelate biosynthesis</keyword>
<evidence type="ECO:0000256" key="3">
    <source>
        <dbReference type="ARBA" id="ARBA00022605"/>
    </source>
</evidence>
<dbReference type="InterPro" id="IPR022663">
    <property type="entry name" value="DapB_C"/>
</dbReference>
<dbReference type="Gene3D" id="3.40.50.720">
    <property type="entry name" value="NAD(P)-binding Rossmann-like Domain"/>
    <property type="match status" value="1"/>
</dbReference>
<dbReference type="GO" id="GO:0019877">
    <property type="term" value="P:diaminopimelate biosynthetic process"/>
    <property type="evidence" value="ECO:0007669"/>
    <property type="project" value="UniProtKB-UniRule"/>
</dbReference>
<evidence type="ECO:0000256" key="4">
    <source>
        <dbReference type="ARBA" id="ARBA00022857"/>
    </source>
</evidence>
<dbReference type="RefSeq" id="WP_027307669.1">
    <property type="nucleotide sequence ID" value="NZ_FQVG01000037.1"/>
</dbReference>
<dbReference type="SUPFAM" id="SSF55347">
    <property type="entry name" value="Glyceraldehyde-3-phosphate dehydrogenase-like, C-terminal domain"/>
    <property type="match status" value="1"/>
</dbReference>
<keyword evidence="2 9" id="KW-0963">Cytoplasm</keyword>
<dbReference type="Pfam" id="PF01113">
    <property type="entry name" value="DapB_N"/>
    <property type="match status" value="1"/>
</dbReference>
<feature type="binding site" evidence="9">
    <location>
        <begin position="152"/>
        <end position="153"/>
    </location>
    <ligand>
        <name>(S)-2,3,4,5-tetrahydrodipicolinate</name>
        <dbReference type="ChEBI" id="CHEBI:16845"/>
    </ligand>
</feature>
<dbReference type="Gene3D" id="3.30.360.10">
    <property type="entry name" value="Dihydrodipicolinate Reductase, domain 2"/>
    <property type="match status" value="1"/>
</dbReference>
<evidence type="ECO:0000259" key="12">
    <source>
        <dbReference type="Pfam" id="PF05173"/>
    </source>
</evidence>
<evidence type="ECO:0000256" key="1">
    <source>
        <dbReference type="ARBA" id="ARBA00006642"/>
    </source>
</evidence>
<dbReference type="Proteomes" id="UP000184423">
    <property type="component" value="Unassembled WGS sequence"/>
</dbReference>
<dbReference type="UniPathway" id="UPA00034">
    <property type="reaction ID" value="UER00018"/>
</dbReference>
<gene>
    <name evidence="9" type="primary">dapB</name>
    <name evidence="13" type="ORF">SAMN02746091_01830</name>
</gene>
<keyword evidence="8 9" id="KW-0457">Lysine biosynthesis</keyword>
<sequence length="251" mass="28029">MRVLLHGCNGRMGQTLTKIISTLNDIEVVCGVDKDTTKFINSYPVYSKLDEVKEEVDVLIDFSNHTCLDSILEYGKRNKVALVICTTGFSEEEKNKMYDASKFIPILNSANMSLGVNLVLSLVSQAAKVLYENFDIEIIEKHHNQKLDSPSGTALMIADAINKSLENVLNYSYGRHSKTQKREKNELGIHAVRGGNIVGEHEVLFAGPFENIEIKHSALSRDVFAYGAIKAARYLFGKENGFYTMQDVINS</sequence>
<keyword evidence="14" id="KW-1185">Reference proteome</keyword>
<dbReference type="InterPro" id="IPR000846">
    <property type="entry name" value="DapB_N"/>
</dbReference>
<evidence type="ECO:0000256" key="8">
    <source>
        <dbReference type="ARBA" id="ARBA00023154"/>
    </source>
</evidence>
<dbReference type="FunFam" id="3.30.360.10:FF:000004">
    <property type="entry name" value="4-hydroxy-tetrahydrodipicolinate reductase"/>
    <property type="match status" value="1"/>
</dbReference>
<comment type="subcellular location">
    <subcellularLocation>
        <location evidence="9">Cytoplasm</location>
    </subcellularLocation>
</comment>
<comment type="catalytic activity">
    <reaction evidence="9">
        <text>(S)-2,3,4,5-tetrahydrodipicolinate + NAD(+) + H2O = (2S,4S)-4-hydroxy-2,3,4,5-tetrahydrodipicolinate + NADH + H(+)</text>
        <dbReference type="Rhea" id="RHEA:35323"/>
        <dbReference type="ChEBI" id="CHEBI:15377"/>
        <dbReference type="ChEBI" id="CHEBI:15378"/>
        <dbReference type="ChEBI" id="CHEBI:16845"/>
        <dbReference type="ChEBI" id="CHEBI:57540"/>
        <dbReference type="ChEBI" id="CHEBI:57945"/>
        <dbReference type="ChEBI" id="CHEBI:67139"/>
        <dbReference type="EC" id="1.17.1.8"/>
    </reaction>
</comment>
<dbReference type="AlphaFoldDB" id="A0A1M4Z5B4"/>
<evidence type="ECO:0000256" key="2">
    <source>
        <dbReference type="ARBA" id="ARBA00022490"/>
    </source>
</evidence>
<dbReference type="GO" id="GO:0016726">
    <property type="term" value="F:oxidoreductase activity, acting on CH or CH2 groups, NAD or NADP as acceptor"/>
    <property type="evidence" value="ECO:0007669"/>
    <property type="project" value="UniProtKB-UniRule"/>
</dbReference>